<evidence type="ECO:0000256" key="1">
    <source>
        <dbReference type="PROSITE-ProRule" id="PRU00175"/>
    </source>
</evidence>
<dbReference type="PROSITE" id="PS50089">
    <property type="entry name" value="ZF_RING_2"/>
    <property type="match status" value="1"/>
</dbReference>
<name>A0ABQ7NEW0_BRACM</name>
<organism evidence="4 5">
    <name type="scientific">Brassica rapa subsp. trilocularis</name>
    <dbReference type="NCBI Taxonomy" id="1813537"/>
    <lineage>
        <taxon>Eukaryota</taxon>
        <taxon>Viridiplantae</taxon>
        <taxon>Streptophyta</taxon>
        <taxon>Embryophyta</taxon>
        <taxon>Tracheophyta</taxon>
        <taxon>Spermatophyta</taxon>
        <taxon>Magnoliopsida</taxon>
        <taxon>eudicotyledons</taxon>
        <taxon>Gunneridae</taxon>
        <taxon>Pentapetalae</taxon>
        <taxon>rosids</taxon>
        <taxon>malvids</taxon>
        <taxon>Brassicales</taxon>
        <taxon>Brassicaceae</taxon>
        <taxon>Brassiceae</taxon>
        <taxon>Brassica</taxon>
    </lineage>
</organism>
<gene>
    <name evidence="4" type="primary">A02p018210.1_BraROA</name>
    <name evidence="4" type="ORF">IGI04_005751</name>
</gene>
<dbReference type="PANTHER" id="PTHR46400">
    <property type="entry name" value="RING/U-BOX SUPERFAMILY PROTEIN"/>
    <property type="match status" value="1"/>
</dbReference>
<proteinExistence type="predicted"/>
<feature type="region of interest" description="Disordered" evidence="2">
    <location>
        <begin position="81"/>
        <end position="120"/>
    </location>
</feature>
<evidence type="ECO:0000256" key="2">
    <source>
        <dbReference type="SAM" id="MobiDB-lite"/>
    </source>
</evidence>
<protein>
    <recommendedName>
        <fullName evidence="3">RING-type domain-containing protein</fullName>
    </recommendedName>
</protein>
<dbReference type="Pfam" id="PF13639">
    <property type="entry name" value="zf-RING_2"/>
    <property type="match status" value="1"/>
</dbReference>
<dbReference type="SUPFAM" id="SSF57850">
    <property type="entry name" value="RING/U-box"/>
    <property type="match status" value="1"/>
</dbReference>
<dbReference type="InterPro" id="IPR001841">
    <property type="entry name" value="Znf_RING"/>
</dbReference>
<evidence type="ECO:0000313" key="4">
    <source>
        <dbReference type="EMBL" id="KAG5409432.1"/>
    </source>
</evidence>
<dbReference type="InterPro" id="IPR033276">
    <property type="entry name" value="BB"/>
</dbReference>
<comment type="caution">
    <text evidence="4">The sequence shown here is derived from an EMBL/GenBank/DDBJ whole genome shotgun (WGS) entry which is preliminary data.</text>
</comment>
<reference evidence="4 5" key="1">
    <citation type="submission" date="2021-03" db="EMBL/GenBank/DDBJ databases">
        <authorList>
            <person name="King G.J."/>
            <person name="Bancroft I."/>
            <person name="Baten A."/>
            <person name="Bloomfield J."/>
            <person name="Borpatragohain P."/>
            <person name="He Z."/>
            <person name="Irish N."/>
            <person name="Irwin J."/>
            <person name="Liu K."/>
            <person name="Mauleon R.P."/>
            <person name="Moore J."/>
            <person name="Morris R."/>
            <person name="Ostergaard L."/>
            <person name="Wang B."/>
            <person name="Wells R."/>
        </authorList>
    </citation>
    <scope>NUCLEOTIDE SEQUENCE [LARGE SCALE GENOMIC DNA]</scope>
    <source>
        <strain evidence="4">R-o-18</strain>
        <tissue evidence="4">Leaf</tissue>
    </source>
</reference>
<dbReference type="InterPro" id="IPR013083">
    <property type="entry name" value="Znf_RING/FYVE/PHD"/>
</dbReference>
<sequence>MQPNQVEIDEALAASLLYDDPESIIYDEVTARQIQQREEEASLISDEKLAKEWQDMEGYPQMSLSDDEKYAKMLQEEELNGSTSLHCGSSSHQQGHVGGSIDTSSHSFQSPPPSGDVDPDNMTYEELNELGESIGAVNKGLSKSTIDQIPTYKFGASSWFRKKASSSGETECSICLIEFKKGDTISTLPCAHIYHKECISHWLEENKICCVCKAEVGP</sequence>
<feature type="domain" description="RING-type" evidence="3">
    <location>
        <begin position="172"/>
        <end position="213"/>
    </location>
</feature>
<keyword evidence="1" id="KW-0862">Zinc</keyword>
<keyword evidence="1" id="KW-0863">Zinc-finger</keyword>
<keyword evidence="5" id="KW-1185">Reference proteome</keyword>
<keyword evidence="1" id="KW-0479">Metal-binding</keyword>
<dbReference type="PANTHER" id="PTHR46400:SF5">
    <property type="entry name" value="RING-TYPE DOMAIN-CONTAINING PROTEIN"/>
    <property type="match status" value="1"/>
</dbReference>
<evidence type="ECO:0000259" key="3">
    <source>
        <dbReference type="PROSITE" id="PS50089"/>
    </source>
</evidence>
<evidence type="ECO:0000313" key="5">
    <source>
        <dbReference type="Proteomes" id="UP000823674"/>
    </source>
</evidence>
<dbReference type="Gene3D" id="3.30.40.10">
    <property type="entry name" value="Zinc/RING finger domain, C3HC4 (zinc finger)"/>
    <property type="match status" value="1"/>
</dbReference>
<accession>A0ABQ7NEW0</accession>
<dbReference type="SMART" id="SM00184">
    <property type="entry name" value="RING"/>
    <property type="match status" value="1"/>
</dbReference>
<dbReference type="EMBL" id="JADBGQ010000002">
    <property type="protein sequence ID" value="KAG5409432.1"/>
    <property type="molecule type" value="Genomic_DNA"/>
</dbReference>
<dbReference type="Proteomes" id="UP000823674">
    <property type="component" value="Chromosome A02"/>
</dbReference>